<organism evidence="2 3">
    <name type="scientific">Halalkaliarchaeum desulfuricum</name>
    <dbReference type="NCBI Taxonomy" id="2055893"/>
    <lineage>
        <taxon>Archaea</taxon>
        <taxon>Methanobacteriati</taxon>
        <taxon>Methanobacteriota</taxon>
        <taxon>Stenosarchaea group</taxon>
        <taxon>Halobacteria</taxon>
        <taxon>Halobacteriales</taxon>
        <taxon>Haloferacaceae</taxon>
        <taxon>Halalkaliarchaeum</taxon>
    </lineage>
</organism>
<evidence type="ECO:0000256" key="1">
    <source>
        <dbReference type="SAM" id="MobiDB-lite"/>
    </source>
</evidence>
<name>A0A343TH26_9EURY</name>
<dbReference type="OrthoDB" id="385955at2157"/>
<feature type="region of interest" description="Disordered" evidence="1">
    <location>
        <begin position="1"/>
        <end position="56"/>
    </location>
</feature>
<proteinExistence type="predicted"/>
<evidence type="ECO:0000313" key="3">
    <source>
        <dbReference type="Proteomes" id="UP000263012"/>
    </source>
</evidence>
<dbReference type="AlphaFoldDB" id="A0A343TH26"/>
<dbReference type="GeneID" id="42486256"/>
<dbReference type="KEGG" id="hdf:AArcSl_0752"/>
<gene>
    <name evidence="2" type="ORF">AArcSl_0752</name>
</gene>
<evidence type="ECO:0000313" key="2">
    <source>
        <dbReference type="EMBL" id="AUX08398.1"/>
    </source>
</evidence>
<accession>A0A343TH26</accession>
<dbReference type="RefSeq" id="WP_154670800.1">
    <property type="nucleotide sequence ID" value="NZ_CP025066.1"/>
</dbReference>
<reference evidence="3" key="1">
    <citation type="submission" date="2017-11" db="EMBL/GenBank/DDBJ databases">
        <title>Phenotypic and genomic properties of facultatively anaerobic sulfur-reducing natronoarchaea from hypersaline soda lakes.</title>
        <authorList>
            <person name="Sorokin D.Y."/>
            <person name="Kublanov I.V."/>
            <person name="Roman P."/>
            <person name="Sinninghe Damste J.S."/>
            <person name="Golyshin P.N."/>
            <person name="Rojo D."/>
            <person name="Ciordia S."/>
            <person name="Mena M.D.C."/>
            <person name="Ferrer M."/>
            <person name="Messina E."/>
            <person name="Smedile F."/>
            <person name="La Spada G."/>
            <person name="La Cono V."/>
            <person name="Yakimov M.M."/>
        </authorList>
    </citation>
    <scope>NUCLEOTIDE SEQUENCE [LARGE SCALE GENOMIC DNA]</scope>
    <source>
        <strain evidence="3">AArc-Sl</strain>
    </source>
</reference>
<sequence length="56" mass="6679">MDRPEQNSRKQQQRKTRSDELRDRRKEKFSSPDVNPDGSLQTPEYEEDIQDIATTQ</sequence>
<dbReference type="Proteomes" id="UP000263012">
    <property type="component" value="Chromosome"/>
</dbReference>
<feature type="compositionally biased region" description="Basic and acidic residues" evidence="1">
    <location>
        <begin position="16"/>
        <end position="30"/>
    </location>
</feature>
<protein>
    <submittedName>
        <fullName evidence="2">Uncharacterized protein</fullName>
    </submittedName>
</protein>
<dbReference type="EMBL" id="CP025066">
    <property type="protein sequence ID" value="AUX08398.1"/>
    <property type="molecule type" value="Genomic_DNA"/>
</dbReference>
<keyword evidence="3" id="KW-1185">Reference proteome</keyword>